<feature type="region of interest" description="Disordered" evidence="1">
    <location>
        <begin position="182"/>
        <end position="204"/>
    </location>
</feature>
<dbReference type="AlphaFoldDB" id="A0A8A3PKZ0"/>
<name>A0A8A3PKZ0_9HELO</name>
<feature type="compositionally biased region" description="Basic and acidic residues" evidence="1">
    <location>
        <begin position="242"/>
        <end position="251"/>
    </location>
</feature>
<feature type="region of interest" description="Disordered" evidence="1">
    <location>
        <begin position="222"/>
        <end position="277"/>
    </location>
</feature>
<reference evidence="2" key="1">
    <citation type="submission" date="2020-10" db="EMBL/GenBank/DDBJ databases">
        <title>Genome Sequence of Monilinia vaccinii-corymbosi Sheds Light on Mummy Berry Disease Infection of Blueberry and Mating Type.</title>
        <authorList>
            <person name="Yow A.G."/>
            <person name="Zhang Y."/>
            <person name="Bansal K."/>
            <person name="Eacker S.M."/>
            <person name="Sullivan S."/>
            <person name="Liachko I."/>
            <person name="Cubeta M.A."/>
            <person name="Rollins J.A."/>
            <person name="Ashrafi H."/>
        </authorList>
    </citation>
    <scope>NUCLEOTIDE SEQUENCE</scope>
    <source>
        <strain evidence="2">RL-1</strain>
    </source>
</reference>
<evidence type="ECO:0000313" key="2">
    <source>
        <dbReference type="EMBL" id="QSZ35601.1"/>
    </source>
</evidence>
<feature type="compositionally biased region" description="Polar residues" evidence="1">
    <location>
        <begin position="316"/>
        <end position="325"/>
    </location>
</feature>
<keyword evidence="3" id="KW-1185">Reference proteome</keyword>
<evidence type="ECO:0000256" key="1">
    <source>
        <dbReference type="SAM" id="MobiDB-lite"/>
    </source>
</evidence>
<feature type="region of interest" description="Disordered" evidence="1">
    <location>
        <begin position="291"/>
        <end position="358"/>
    </location>
</feature>
<dbReference type="OrthoDB" id="3565259at2759"/>
<accession>A0A8A3PKZ0</accession>
<dbReference type="Proteomes" id="UP000672032">
    <property type="component" value="Chromosome 5"/>
</dbReference>
<gene>
    <name evidence="2" type="ORF">DSL72_008471</name>
</gene>
<sequence length="358" mass="39260">MAEQRGQTFMSQRNKPIVNRRPLTPYALWVRDNPGIAQPIDERQYPSYPHGDGPALRYCCKERKWRPKSEFPQDPNNPGQVAKGRMGVEILKECVRCSVSTARFHLVKKKQKLLVQIEAAAREGEALRALQVRLTSIERAIAIKNAQWQALAGETNKELLAEVVRLGGGGGGGGFISGKEDGDGEEDMALPGMDPDGDFNMRDDSADRFLTASLTAALAVPDTAAEQPPTQPLPAAANQSNHADDPYHHENLLSPRPADVQSEARPTSYPELTLSKHSPAPFNQALALSFEDSPNQHHPPLAKKKRPTPLPLHSQMYHTYQASGATTPTTKNTTHHLGNAAKDSDQDDDNSLIDPQLL</sequence>
<evidence type="ECO:0000313" key="3">
    <source>
        <dbReference type="Proteomes" id="UP000672032"/>
    </source>
</evidence>
<organism evidence="2 3">
    <name type="scientific">Monilinia vaccinii-corymbosi</name>
    <dbReference type="NCBI Taxonomy" id="61207"/>
    <lineage>
        <taxon>Eukaryota</taxon>
        <taxon>Fungi</taxon>
        <taxon>Dikarya</taxon>
        <taxon>Ascomycota</taxon>
        <taxon>Pezizomycotina</taxon>
        <taxon>Leotiomycetes</taxon>
        <taxon>Helotiales</taxon>
        <taxon>Sclerotiniaceae</taxon>
        <taxon>Monilinia</taxon>
    </lineage>
</organism>
<protein>
    <submittedName>
        <fullName evidence="2">Uncharacterized protein</fullName>
    </submittedName>
</protein>
<proteinExistence type="predicted"/>
<dbReference type="EMBL" id="CP063409">
    <property type="protein sequence ID" value="QSZ35601.1"/>
    <property type="molecule type" value="Genomic_DNA"/>
</dbReference>